<dbReference type="AlphaFoldDB" id="A0A9P6D0Y0"/>
<organism evidence="1 2">
    <name type="scientific">Pholiota conissans</name>
    <dbReference type="NCBI Taxonomy" id="109636"/>
    <lineage>
        <taxon>Eukaryota</taxon>
        <taxon>Fungi</taxon>
        <taxon>Dikarya</taxon>
        <taxon>Basidiomycota</taxon>
        <taxon>Agaricomycotina</taxon>
        <taxon>Agaricomycetes</taxon>
        <taxon>Agaricomycetidae</taxon>
        <taxon>Agaricales</taxon>
        <taxon>Agaricineae</taxon>
        <taxon>Strophariaceae</taxon>
        <taxon>Pholiota</taxon>
    </lineage>
</organism>
<dbReference type="Proteomes" id="UP000807469">
    <property type="component" value="Unassembled WGS sequence"/>
</dbReference>
<keyword evidence="2" id="KW-1185">Reference proteome</keyword>
<sequence length="133" mass="14989">MSGWIFLEDYNGLLVCNHNTNTITIACTPPPLAIATSATTSKSRKRVAHITPIRRAWRMMNAFTASPHACDTQLSTTVPRRSSTSALLFLYYFFSPLPSASHRIDSRRRWTSGTDIYGTRRHWSFANPDAVKV</sequence>
<proteinExistence type="predicted"/>
<evidence type="ECO:0000313" key="2">
    <source>
        <dbReference type="Proteomes" id="UP000807469"/>
    </source>
</evidence>
<dbReference type="EMBL" id="MU155205">
    <property type="protein sequence ID" value="KAF9479814.1"/>
    <property type="molecule type" value="Genomic_DNA"/>
</dbReference>
<gene>
    <name evidence="1" type="ORF">BDN70DRAFT_920974</name>
</gene>
<reference evidence="1" key="1">
    <citation type="submission" date="2020-11" db="EMBL/GenBank/DDBJ databases">
        <authorList>
            <consortium name="DOE Joint Genome Institute"/>
            <person name="Ahrendt S."/>
            <person name="Riley R."/>
            <person name="Andreopoulos W."/>
            <person name="Labutti K."/>
            <person name="Pangilinan J."/>
            <person name="Ruiz-Duenas F.J."/>
            <person name="Barrasa J.M."/>
            <person name="Sanchez-Garcia M."/>
            <person name="Camarero S."/>
            <person name="Miyauchi S."/>
            <person name="Serrano A."/>
            <person name="Linde D."/>
            <person name="Babiker R."/>
            <person name="Drula E."/>
            <person name="Ayuso-Fernandez I."/>
            <person name="Pacheco R."/>
            <person name="Padilla G."/>
            <person name="Ferreira P."/>
            <person name="Barriuso J."/>
            <person name="Kellner H."/>
            <person name="Castanera R."/>
            <person name="Alfaro M."/>
            <person name="Ramirez L."/>
            <person name="Pisabarro A.G."/>
            <person name="Kuo A."/>
            <person name="Tritt A."/>
            <person name="Lipzen A."/>
            <person name="He G."/>
            <person name="Yan M."/>
            <person name="Ng V."/>
            <person name="Cullen D."/>
            <person name="Martin F."/>
            <person name="Rosso M.-N."/>
            <person name="Henrissat B."/>
            <person name="Hibbett D."/>
            <person name="Martinez A.T."/>
            <person name="Grigoriev I.V."/>
        </authorList>
    </citation>
    <scope>NUCLEOTIDE SEQUENCE</scope>
    <source>
        <strain evidence="1">CIRM-BRFM 674</strain>
    </source>
</reference>
<comment type="caution">
    <text evidence="1">The sequence shown here is derived from an EMBL/GenBank/DDBJ whole genome shotgun (WGS) entry which is preliminary data.</text>
</comment>
<name>A0A9P6D0Y0_9AGAR</name>
<accession>A0A9P6D0Y0</accession>
<evidence type="ECO:0000313" key="1">
    <source>
        <dbReference type="EMBL" id="KAF9479814.1"/>
    </source>
</evidence>
<protein>
    <submittedName>
        <fullName evidence="1">Uncharacterized protein</fullName>
    </submittedName>
</protein>